<dbReference type="InterPro" id="IPR053008">
    <property type="entry name" value="Phomopsin_biosynth_assoc"/>
</dbReference>
<sequence>MPSTSPSFHQFSTKLNAGPTYKYDTTDHRTKRCGKTAAEARARGCHFDPVSFAWLPEECLDRELADEFRAVNWTLYADINATRAISEEEFSDDRTDTFLTNENRRLHCVYSWMRLHRSMQAGKPLHSGLSCDHTRYCGSALTADRPPKEIITKALVIYPAC</sequence>
<dbReference type="PANTHER" id="PTHR35896">
    <property type="entry name" value="IG-LIKE DOMAIN-CONTAINING PROTEIN"/>
    <property type="match status" value="1"/>
</dbReference>
<dbReference type="OrthoDB" id="3501153at2759"/>
<evidence type="ECO:0000313" key="1">
    <source>
        <dbReference type="EMBL" id="TQN67153.1"/>
    </source>
</evidence>
<evidence type="ECO:0000313" key="2">
    <source>
        <dbReference type="Proteomes" id="UP000326340"/>
    </source>
</evidence>
<name>A0A5Q4BJK5_9PEZI</name>
<gene>
    <name evidence="1" type="ORF">CSHISOI_08293</name>
</gene>
<dbReference type="PANTHER" id="PTHR35896:SF3">
    <property type="entry name" value="MAJOR FACILITATOR SUPERFAMILY TRANSPORTER"/>
    <property type="match status" value="1"/>
</dbReference>
<organism evidence="1 2">
    <name type="scientific">Colletotrichum shisoi</name>
    <dbReference type="NCBI Taxonomy" id="2078593"/>
    <lineage>
        <taxon>Eukaryota</taxon>
        <taxon>Fungi</taxon>
        <taxon>Dikarya</taxon>
        <taxon>Ascomycota</taxon>
        <taxon>Pezizomycotina</taxon>
        <taxon>Sordariomycetes</taxon>
        <taxon>Hypocreomycetidae</taxon>
        <taxon>Glomerellales</taxon>
        <taxon>Glomerellaceae</taxon>
        <taxon>Colletotrichum</taxon>
        <taxon>Colletotrichum destructivum species complex</taxon>
    </lineage>
</organism>
<dbReference type="EMBL" id="PUHP01000993">
    <property type="protein sequence ID" value="TQN67153.1"/>
    <property type="molecule type" value="Genomic_DNA"/>
</dbReference>
<dbReference type="AlphaFoldDB" id="A0A5Q4BJK5"/>
<keyword evidence="2" id="KW-1185">Reference proteome</keyword>
<dbReference type="Proteomes" id="UP000326340">
    <property type="component" value="Unassembled WGS sequence"/>
</dbReference>
<protein>
    <submittedName>
        <fullName evidence="1">Uncharacterized protein</fullName>
    </submittedName>
</protein>
<proteinExistence type="predicted"/>
<accession>A0A5Q4BJK5</accession>
<comment type="caution">
    <text evidence="1">The sequence shown here is derived from an EMBL/GenBank/DDBJ whole genome shotgun (WGS) entry which is preliminary data.</text>
</comment>
<reference evidence="1 2" key="1">
    <citation type="journal article" date="2019" name="Sci. Rep.">
        <title>Colletotrichum shisoi sp. nov., an anthracnose pathogen of Perilla frutescens in Japan: molecular phylogenetic, morphological and genomic evidence.</title>
        <authorList>
            <person name="Gan P."/>
            <person name="Tsushima A."/>
            <person name="Hiroyama R."/>
            <person name="Narusaka M."/>
            <person name="Takano Y."/>
            <person name="Narusaka Y."/>
            <person name="Kawaradani M."/>
            <person name="Damm U."/>
            <person name="Shirasu K."/>
        </authorList>
    </citation>
    <scope>NUCLEOTIDE SEQUENCE [LARGE SCALE GENOMIC DNA]</scope>
    <source>
        <strain evidence="1 2">PG-2018a</strain>
    </source>
</reference>